<evidence type="ECO:0000313" key="10">
    <source>
        <dbReference type="EMBL" id="SKA33918.1"/>
    </source>
</evidence>
<evidence type="ECO:0000256" key="5">
    <source>
        <dbReference type="ARBA" id="ARBA00022692"/>
    </source>
</evidence>
<gene>
    <name evidence="10" type="ORF">SAMN02745126_05430</name>
</gene>
<feature type="transmembrane region" description="Helical" evidence="8">
    <location>
        <begin position="177"/>
        <end position="200"/>
    </location>
</feature>
<feature type="domain" description="ABC transmembrane type-2" evidence="9">
    <location>
        <begin position="130"/>
        <end position="370"/>
    </location>
</feature>
<dbReference type="EMBL" id="FUWJ01000011">
    <property type="protein sequence ID" value="SKA33918.1"/>
    <property type="molecule type" value="Genomic_DNA"/>
</dbReference>
<dbReference type="Pfam" id="PF12698">
    <property type="entry name" value="ABC2_membrane_3"/>
    <property type="match status" value="1"/>
</dbReference>
<keyword evidence="4" id="KW-1003">Cell membrane</keyword>
<evidence type="ECO:0000256" key="7">
    <source>
        <dbReference type="ARBA" id="ARBA00023136"/>
    </source>
</evidence>
<feature type="transmembrane region" description="Helical" evidence="8">
    <location>
        <begin position="21"/>
        <end position="42"/>
    </location>
</feature>
<dbReference type="PROSITE" id="PS51012">
    <property type="entry name" value="ABC_TM2"/>
    <property type="match status" value="1"/>
</dbReference>
<dbReference type="GO" id="GO:0140359">
    <property type="term" value="F:ABC-type transporter activity"/>
    <property type="evidence" value="ECO:0007669"/>
    <property type="project" value="InterPro"/>
</dbReference>
<sequence>MRRTRLLGLLRKEFLQIIRDPSSIAIALVMPIVLLVLIGYGVSLDARGVTFGVVDESRSVESAGFFEAFATTPYFKPTDFVDSRQAEAALMRGDIMGFAVLRSNFSRELASPGHAVRIAIVVNGVDANNARIVSGYAQGAVAVWANGRRAERALVAPGAVTLENRYWFNPEIRSTNFIVPGLIALIMTMIGALLTALVVAREWERGTMEAMMVSPASMAEIIVGKLAAYFVLGMGSLAVSMGLAIFLFQVPFRGSPAALIGISAVFLVVALAMGLLISTVARNQFVAAQLAFLVTFMPALILSGLLFDIESTPVWVRAITFIFPARYYVSCLQTLFLAGTVHEILLPNVLILAVFAAVLLAAAIARTRRSLE</sequence>
<evidence type="ECO:0000256" key="1">
    <source>
        <dbReference type="ARBA" id="ARBA00004651"/>
    </source>
</evidence>
<dbReference type="GO" id="GO:0005886">
    <property type="term" value="C:plasma membrane"/>
    <property type="evidence" value="ECO:0007669"/>
    <property type="project" value="UniProtKB-SubCell"/>
</dbReference>
<dbReference type="STRING" id="225324.SAMN02745126_05430"/>
<keyword evidence="5 8" id="KW-0812">Transmembrane</keyword>
<keyword evidence="7 8" id="KW-0472">Membrane</keyword>
<dbReference type="Proteomes" id="UP000190092">
    <property type="component" value="Unassembled WGS sequence"/>
</dbReference>
<dbReference type="PANTHER" id="PTHR30294">
    <property type="entry name" value="MEMBRANE COMPONENT OF ABC TRANSPORTER YHHJ-RELATED"/>
    <property type="match status" value="1"/>
</dbReference>
<accession>A0A1T4T176</accession>
<comment type="subcellular location">
    <subcellularLocation>
        <location evidence="1">Cell membrane</location>
        <topology evidence="1">Multi-pass membrane protein</topology>
    </subcellularLocation>
</comment>
<dbReference type="AlphaFoldDB" id="A0A1T4T176"/>
<dbReference type="RefSeq" id="WP_085937159.1">
    <property type="nucleotide sequence ID" value="NZ_FUWJ01000011.1"/>
</dbReference>
<reference evidence="11" key="1">
    <citation type="submission" date="2017-02" db="EMBL/GenBank/DDBJ databases">
        <authorList>
            <person name="Varghese N."/>
            <person name="Submissions S."/>
        </authorList>
    </citation>
    <scope>NUCLEOTIDE SEQUENCE [LARGE SCALE GENOMIC DNA]</scope>
    <source>
        <strain evidence="11">ATCC 27094</strain>
    </source>
</reference>
<feature type="transmembrane region" description="Helical" evidence="8">
    <location>
        <begin position="221"/>
        <end position="250"/>
    </location>
</feature>
<dbReference type="InterPro" id="IPR047817">
    <property type="entry name" value="ABC2_TM_bact-type"/>
</dbReference>
<dbReference type="PANTHER" id="PTHR30294:SF29">
    <property type="entry name" value="MULTIDRUG ABC TRANSPORTER PERMEASE YBHS-RELATED"/>
    <property type="match status" value="1"/>
</dbReference>
<proteinExistence type="inferred from homology"/>
<evidence type="ECO:0000256" key="8">
    <source>
        <dbReference type="SAM" id="Phobius"/>
    </source>
</evidence>
<dbReference type="OrthoDB" id="9784671at2"/>
<feature type="transmembrane region" description="Helical" evidence="8">
    <location>
        <begin position="285"/>
        <end position="307"/>
    </location>
</feature>
<feature type="transmembrane region" description="Helical" evidence="8">
    <location>
        <begin position="256"/>
        <end position="278"/>
    </location>
</feature>
<keyword evidence="11" id="KW-1185">Reference proteome</keyword>
<dbReference type="InterPro" id="IPR013525">
    <property type="entry name" value="ABC2_TM"/>
</dbReference>
<evidence type="ECO:0000256" key="6">
    <source>
        <dbReference type="ARBA" id="ARBA00022989"/>
    </source>
</evidence>
<evidence type="ECO:0000256" key="2">
    <source>
        <dbReference type="ARBA" id="ARBA00007783"/>
    </source>
</evidence>
<evidence type="ECO:0000259" key="9">
    <source>
        <dbReference type="PROSITE" id="PS51012"/>
    </source>
</evidence>
<protein>
    <submittedName>
        <fullName evidence="10">ABC-2 type transport system permease protein</fullName>
    </submittedName>
</protein>
<comment type="similarity">
    <text evidence="2">Belongs to the ABC-2 integral membrane protein family.</text>
</comment>
<keyword evidence="3" id="KW-0813">Transport</keyword>
<evidence type="ECO:0000256" key="3">
    <source>
        <dbReference type="ARBA" id="ARBA00022448"/>
    </source>
</evidence>
<keyword evidence="6 8" id="KW-1133">Transmembrane helix</keyword>
<evidence type="ECO:0000313" key="11">
    <source>
        <dbReference type="Proteomes" id="UP000190092"/>
    </source>
</evidence>
<name>A0A1T4T176_9HYPH</name>
<evidence type="ECO:0000256" key="4">
    <source>
        <dbReference type="ARBA" id="ARBA00022475"/>
    </source>
</evidence>
<feature type="transmembrane region" description="Helical" evidence="8">
    <location>
        <begin position="344"/>
        <end position="365"/>
    </location>
</feature>
<organism evidence="10 11">
    <name type="scientific">Enhydrobacter aerosaccus</name>
    <dbReference type="NCBI Taxonomy" id="225324"/>
    <lineage>
        <taxon>Bacteria</taxon>
        <taxon>Pseudomonadati</taxon>
        <taxon>Pseudomonadota</taxon>
        <taxon>Alphaproteobacteria</taxon>
        <taxon>Hyphomicrobiales</taxon>
        <taxon>Enhydrobacter</taxon>
    </lineage>
</organism>
<dbReference type="InterPro" id="IPR051449">
    <property type="entry name" value="ABC-2_transporter_component"/>
</dbReference>